<organism evidence="2 3">
    <name type="scientific">Sphingomonas arantia</name>
    <dbReference type="NCBI Taxonomy" id="1460676"/>
    <lineage>
        <taxon>Bacteria</taxon>
        <taxon>Pseudomonadati</taxon>
        <taxon>Pseudomonadota</taxon>
        <taxon>Alphaproteobacteria</taxon>
        <taxon>Sphingomonadales</taxon>
        <taxon>Sphingomonadaceae</taxon>
        <taxon>Sphingomonas</taxon>
    </lineage>
</organism>
<proteinExistence type="predicted"/>
<dbReference type="Pfam" id="PF04314">
    <property type="entry name" value="PCuAC"/>
    <property type="match status" value="1"/>
</dbReference>
<name>A0ABW4TZ85_9SPHN</name>
<dbReference type="PANTHER" id="PTHR36302">
    <property type="entry name" value="BLR7088 PROTEIN"/>
    <property type="match status" value="1"/>
</dbReference>
<dbReference type="EMBL" id="JBHUGS010000004">
    <property type="protein sequence ID" value="MFD1952040.1"/>
    <property type="molecule type" value="Genomic_DNA"/>
</dbReference>
<protein>
    <submittedName>
        <fullName evidence="2">Copper chaperone PCu(A)C</fullName>
    </submittedName>
</protein>
<feature type="signal peptide" evidence="1">
    <location>
        <begin position="1"/>
        <end position="23"/>
    </location>
</feature>
<evidence type="ECO:0000313" key="3">
    <source>
        <dbReference type="Proteomes" id="UP001597400"/>
    </source>
</evidence>
<reference evidence="3" key="1">
    <citation type="journal article" date="2019" name="Int. J. Syst. Evol. Microbiol.">
        <title>The Global Catalogue of Microorganisms (GCM) 10K type strain sequencing project: providing services to taxonomists for standard genome sequencing and annotation.</title>
        <authorList>
            <consortium name="The Broad Institute Genomics Platform"/>
            <consortium name="The Broad Institute Genome Sequencing Center for Infectious Disease"/>
            <person name="Wu L."/>
            <person name="Ma J."/>
        </authorList>
    </citation>
    <scope>NUCLEOTIDE SEQUENCE [LARGE SCALE GENOMIC DNA]</scope>
    <source>
        <strain evidence="3">CGMCC 1.12702</strain>
    </source>
</reference>
<dbReference type="InterPro" id="IPR058248">
    <property type="entry name" value="Lxx211020-like"/>
</dbReference>
<dbReference type="PANTHER" id="PTHR36302:SF1">
    <property type="entry name" value="COPPER CHAPERONE PCU(A)C"/>
    <property type="match status" value="1"/>
</dbReference>
<dbReference type="SUPFAM" id="SSF110087">
    <property type="entry name" value="DR1885-like metal-binding protein"/>
    <property type="match status" value="1"/>
</dbReference>
<sequence>MRRHPILLAALLPVLLSACQARSVSVDDAYVRLPAVPGRPAAAYFTVSGGGLPDRLVGITATGAARAELHASGMHAGMATMTPLEDVEIPADGVVAFSPAGNHVMLFGLSQNVTPGTPVPLILRFRSGTTLTTEAQTIAAGDDAPY</sequence>
<gene>
    <name evidence="2" type="ORF">ACFSGX_14800</name>
</gene>
<dbReference type="Gene3D" id="2.60.40.1890">
    <property type="entry name" value="PCu(A)C copper chaperone"/>
    <property type="match status" value="1"/>
</dbReference>
<dbReference type="InterPro" id="IPR007410">
    <property type="entry name" value="LpqE-like"/>
</dbReference>
<dbReference type="Proteomes" id="UP001597400">
    <property type="component" value="Unassembled WGS sequence"/>
</dbReference>
<evidence type="ECO:0000313" key="2">
    <source>
        <dbReference type="EMBL" id="MFD1952040.1"/>
    </source>
</evidence>
<evidence type="ECO:0000256" key="1">
    <source>
        <dbReference type="SAM" id="SignalP"/>
    </source>
</evidence>
<dbReference type="RefSeq" id="WP_380931083.1">
    <property type="nucleotide sequence ID" value="NZ_JBHUGS010000004.1"/>
</dbReference>
<dbReference type="PROSITE" id="PS51257">
    <property type="entry name" value="PROKAR_LIPOPROTEIN"/>
    <property type="match status" value="1"/>
</dbReference>
<comment type="caution">
    <text evidence="2">The sequence shown here is derived from an EMBL/GenBank/DDBJ whole genome shotgun (WGS) entry which is preliminary data.</text>
</comment>
<dbReference type="InterPro" id="IPR036182">
    <property type="entry name" value="PCuAC_sf"/>
</dbReference>
<keyword evidence="1" id="KW-0732">Signal</keyword>
<feature type="chain" id="PRO_5046991203" evidence="1">
    <location>
        <begin position="24"/>
        <end position="146"/>
    </location>
</feature>
<accession>A0ABW4TZ85</accession>
<keyword evidence="3" id="KW-1185">Reference proteome</keyword>